<organism evidence="6 7">
    <name type="scientific">Gemmatirosa kalamazoonensis</name>
    <dbReference type="NCBI Taxonomy" id="861299"/>
    <lineage>
        <taxon>Bacteria</taxon>
        <taxon>Pseudomonadati</taxon>
        <taxon>Gemmatimonadota</taxon>
        <taxon>Gemmatimonadia</taxon>
        <taxon>Gemmatimonadales</taxon>
        <taxon>Gemmatimonadaceae</taxon>
        <taxon>Gemmatirosa</taxon>
    </lineage>
</organism>
<reference evidence="6 7" key="1">
    <citation type="journal article" date="2014" name="Genome Announc.">
        <title>Genome Sequence and Methylome of Soil Bacterium Gemmatirosa kalamazoonensis KBS708T, a Member of the Rarely Cultivated Gemmatimonadetes Phylum.</title>
        <authorList>
            <person name="Debruyn J.M."/>
            <person name="Radosevich M."/>
            <person name="Wommack K.E."/>
            <person name="Polson S.W."/>
            <person name="Hauser L.J."/>
            <person name="Fawaz M.N."/>
            <person name="Korlach J."/>
            <person name="Tsai Y.C."/>
        </authorList>
    </citation>
    <scope>NUCLEOTIDE SEQUENCE [LARGE SCALE GENOMIC DNA]</scope>
    <source>
        <strain evidence="6 7">KBS708</strain>
        <plasmid evidence="7">Plasmid 2</plasmid>
    </source>
</reference>
<dbReference type="InterPro" id="IPR011701">
    <property type="entry name" value="MFS"/>
</dbReference>
<feature type="transmembrane region" description="Helical" evidence="5">
    <location>
        <begin position="244"/>
        <end position="264"/>
    </location>
</feature>
<feature type="transmembrane region" description="Helical" evidence="5">
    <location>
        <begin position="184"/>
        <end position="203"/>
    </location>
</feature>
<dbReference type="Gene3D" id="1.20.1250.20">
    <property type="entry name" value="MFS general substrate transporter like domains"/>
    <property type="match status" value="1"/>
</dbReference>
<keyword evidence="2 5" id="KW-1133">Transmembrane helix</keyword>
<dbReference type="Proteomes" id="UP000019151">
    <property type="component" value="Plasmid 2"/>
</dbReference>
<dbReference type="PANTHER" id="PTHR23528:SF1">
    <property type="entry name" value="MAJOR FACILITATOR SUPERFAMILY (MFS) PROFILE DOMAIN-CONTAINING PROTEIN"/>
    <property type="match status" value="1"/>
</dbReference>
<feature type="transmembrane region" description="Helical" evidence="5">
    <location>
        <begin position="93"/>
        <end position="112"/>
    </location>
</feature>
<dbReference type="KEGG" id="gba:J421_5851"/>
<feature type="transmembrane region" description="Helical" evidence="5">
    <location>
        <begin position="60"/>
        <end position="81"/>
    </location>
</feature>
<name>W0RRR4_9BACT</name>
<feature type="transmembrane region" description="Helical" evidence="5">
    <location>
        <begin position="156"/>
        <end position="178"/>
    </location>
</feature>
<feature type="transmembrane region" description="Helical" evidence="5">
    <location>
        <begin position="20"/>
        <end position="40"/>
    </location>
</feature>
<evidence type="ECO:0000256" key="3">
    <source>
        <dbReference type="ARBA" id="ARBA00023136"/>
    </source>
</evidence>
<accession>W0RRR4</accession>
<evidence type="ECO:0000256" key="2">
    <source>
        <dbReference type="ARBA" id="ARBA00022989"/>
    </source>
</evidence>
<geneLocation type="plasmid" evidence="6 7">
    <name>2</name>
</geneLocation>
<proteinExistence type="predicted"/>
<feature type="compositionally biased region" description="Basic residues" evidence="4">
    <location>
        <begin position="328"/>
        <end position="346"/>
    </location>
</feature>
<dbReference type="AlphaFoldDB" id="W0RRR4"/>
<keyword evidence="7" id="KW-1185">Reference proteome</keyword>
<keyword evidence="6" id="KW-0614">Plasmid</keyword>
<keyword evidence="1 5" id="KW-0812">Transmembrane</keyword>
<dbReference type="InParanoid" id="W0RRR4"/>
<gene>
    <name evidence="6" type="ORF">J421_5851</name>
</gene>
<evidence type="ECO:0000313" key="7">
    <source>
        <dbReference type="Proteomes" id="UP000019151"/>
    </source>
</evidence>
<dbReference type="OrthoDB" id="7584869at2"/>
<evidence type="ECO:0000313" key="6">
    <source>
        <dbReference type="EMBL" id="AHG93386.1"/>
    </source>
</evidence>
<evidence type="ECO:0000256" key="1">
    <source>
        <dbReference type="ARBA" id="ARBA00022692"/>
    </source>
</evidence>
<feature type="region of interest" description="Disordered" evidence="4">
    <location>
        <begin position="324"/>
        <end position="346"/>
    </location>
</feature>
<dbReference type="EMBL" id="CP007130">
    <property type="protein sequence ID" value="AHG93386.1"/>
    <property type="molecule type" value="Genomic_DNA"/>
</dbReference>
<sequence>MTAIELPPTAERTHDAARHVVPYGACALIGLGGLFAGVTGPLLSAFIPGLVRDVLGEHRTAIGAVMAIDNVLLLALVPWAGPASDRAAAHGRGRLPLVTAAMLLSALGMALLPETRGLGLPTLVAALVLLYVGINVQRAPLQALVADLVPSRWRSLATGSVTFQMCVGAIAFLMLGHALGMRPAFWIAAVTVLGIAAALALGLRESPRPMTSEVDAEAADVSFRSLAEAAWSAVRGTVPGMRPIFLAALLLQLTFQTFTTWYALHAADRFGGGGPMRRSASSRGRSAACSARCRPAWWGRVSGDGTPCSRGSSSWPRACWRSTASPRSARRCRCSRSRRPPGRSRR</sequence>
<evidence type="ECO:0000256" key="5">
    <source>
        <dbReference type="SAM" id="Phobius"/>
    </source>
</evidence>
<dbReference type="PANTHER" id="PTHR23528">
    <property type="match status" value="1"/>
</dbReference>
<dbReference type="GO" id="GO:0022857">
    <property type="term" value="F:transmembrane transporter activity"/>
    <property type="evidence" value="ECO:0007669"/>
    <property type="project" value="InterPro"/>
</dbReference>
<dbReference type="Pfam" id="PF07690">
    <property type="entry name" value="MFS_1"/>
    <property type="match status" value="1"/>
</dbReference>
<evidence type="ECO:0000256" key="4">
    <source>
        <dbReference type="SAM" id="MobiDB-lite"/>
    </source>
</evidence>
<dbReference type="HOGENOM" id="CLU_801136_0_0_0"/>
<keyword evidence="3 5" id="KW-0472">Membrane</keyword>
<feature type="transmembrane region" description="Helical" evidence="5">
    <location>
        <begin position="118"/>
        <end position="136"/>
    </location>
</feature>
<dbReference type="eggNOG" id="COG2211">
    <property type="taxonomic scope" value="Bacteria"/>
</dbReference>
<protein>
    <submittedName>
        <fullName evidence="6">Major facilitator superfamily MFS_1</fullName>
    </submittedName>
</protein>
<dbReference type="InterPro" id="IPR036259">
    <property type="entry name" value="MFS_trans_sf"/>
</dbReference>
<dbReference type="SUPFAM" id="SSF103473">
    <property type="entry name" value="MFS general substrate transporter"/>
    <property type="match status" value="1"/>
</dbReference>